<dbReference type="InterPro" id="IPR009462">
    <property type="entry name" value="CHD_II_SANT-like"/>
</dbReference>
<evidence type="ECO:0000256" key="8">
    <source>
        <dbReference type="ARBA" id="ARBA00022840"/>
    </source>
</evidence>
<dbReference type="InterPro" id="IPR002464">
    <property type="entry name" value="DNA/RNA_helicase_DEAH_CS"/>
</dbReference>
<evidence type="ECO:0000313" key="17">
    <source>
        <dbReference type="Proteomes" id="UP000298663"/>
    </source>
</evidence>
<feature type="domain" description="Helicase ATP-binding" evidence="14">
    <location>
        <begin position="323"/>
        <end position="508"/>
    </location>
</feature>
<evidence type="ECO:0000259" key="15">
    <source>
        <dbReference type="PROSITE" id="PS51194"/>
    </source>
</evidence>
<dbReference type="InterPro" id="IPR019786">
    <property type="entry name" value="Zinc_finger_PHD-type_CS"/>
</dbReference>
<feature type="compositionally biased region" description="Low complexity" evidence="11">
    <location>
        <begin position="1470"/>
        <end position="1483"/>
    </location>
</feature>
<feature type="region of interest" description="Disordered" evidence="11">
    <location>
        <begin position="946"/>
        <end position="1004"/>
    </location>
</feature>
<dbReference type="SMART" id="SM00249">
    <property type="entry name" value="PHD"/>
    <property type="match status" value="1"/>
</dbReference>
<dbReference type="GO" id="GO:0005524">
    <property type="term" value="F:ATP binding"/>
    <property type="evidence" value="ECO:0007669"/>
    <property type="project" value="UniProtKB-KW"/>
</dbReference>
<dbReference type="Pfam" id="PF06461">
    <property type="entry name" value="CHDII_SANT-like"/>
    <property type="match status" value="1"/>
</dbReference>
<keyword evidence="9" id="KW-0539">Nucleus</keyword>
<feature type="region of interest" description="Disordered" evidence="11">
    <location>
        <begin position="1432"/>
        <end position="1513"/>
    </location>
</feature>
<name>A0A4U5MQH9_STECR</name>
<organism evidence="16 17">
    <name type="scientific">Steinernema carpocapsae</name>
    <name type="common">Entomopathogenic nematode</name>
    <dbReference type="NCBI Taxonomy" id="34508"/>
    <lineage>
        <taxon>Eukaryota</taxon>
        <taxon>Metazoa</taxon>
        <taxon>Ecdysozoa</taxon>
        <taxon>Nematoda</taxon>
        <taxon>Chromadorea</taxon>
        <taxon>Rhabditida</taxon>
        <taxon>Tylenchina</taxon>
        <taxon>Panagrolaimomorpha</taxon>
        <taxon>Strongyloidoidea</taxon>
        <taxon>Steinernematidae</taxon>
        <taxon>Steinernema</taxon>
    </lineage>
</organism>
<dbReference type="GO" id="GO:0003677">
    <property type="term" value="F:DNA binding"/>
    <property type="evidence" value="ECO:0007669"/>
    <property type="project" value="InterPro"/>
</dbReference>
<dbReference type="EMBL" id="AZBU02000006">
    <property type="protein sequence ID" value="TKR71702.1"/>
    <property type="molecule type" value="Genomic_DNA"/>
</dbReference>
<dbReference type="Proteomes" id="UP000298663">
    <property type="component" value="Unassembled WGS sequence"/>
</dbReference>
<feature type="region of interest" description="Disordered" evidence="11">
    <location>
        <begin position="846"/>
        <end position="904"/>
    </location>
</feature>
<dbReference type="PROSITE" id="PS51192">
    <property type="entry name" value="HELICASE_ATP_BIND_1"/>
    <property type="match status" value="1"/>
</dbReference>
<dbReference type="GO" id="GO:0005634">
    <property type="term" value="C:nucleus"/>
    <property type="evidence" value="ECO:0007669"/>
    <property type="project" value="UniProtKB-SubCell"/>
</dbReference>
<dbReference type="Pfam" id="PF00176">
    <property type="entry name" value="SNF2-rel_dom"/>
    <property type="match status" value="1"/>
</dbReference>
<dbReference type="Pfam" id="PF00385">
    <property type="entry name" value="Chromo"/>
    <property type="match status" value="1"/>
</dbReference>
<feature type="compositionally biased region" description="Polar residues" evidence="11">
    <location>
        <begin position="1456"/>
        <end position="1467"/>
    </location>
</feature>
<evidence type="ECO:0000256" key="11">
    <source>
        <dbReference type="SAM" id="MobiDB-lite"/>
    </source>
</evidence>
<feature type="compositionally biased region" description="Polar residues" evidence="11">
    <location>
        <begin position="1148"/>
        <end position="1158"/>
    </location>
</feature>
<accession>A0A4U5MQH9</accession>
<feature type="region of interest" description="Disordered" evidence="11">
    <location>
        <begin position="71"/>
        <end position="110"/>
    </location>
</feature>
<dbReference type="InterPro" id="IPR023780">
    <property type="entry name" value="Chromo_domain"/>
</dbReference>
<proteinExistence type="predicted"/>
<dbReference type="CDD" id="cd18662">
    <property type="entry name" value="CD2_tandem_CHD3-4_like"/>
    <property type="match status" value="1"/>
</dbReference>
<feature type="compositionally biased region" description="Basic and acidic residues" evidence="11">
    <location>
        <begin position="1159"/>
        <end position="1186"/>
    </location>
</feature>
<dbReference type="InterPro" id="IPR016197">
    <property type="entry name" value="Chromo-like_dom_sf"/>
</dbReference>
<feature type="compositionally biased region" description="Polar residues" evidence="11">
    <location>
        <begin position="1432"/>
        <end position="1444"/>
    </location>
</feature>
<dbReference type="Pfam" id="PF00271">
    <property type="entry name" value="Helicase_C"/>
    <property type="match status" value="1"/>
</dbReference>
<dbReference type="InterPro" id="IPR000330">
    <property type="entry name" value="SNF2_N"/>
</dbReference>
<keyword evidence="5 10" id="KW-0863">Zinc-finger</keyword>
<dbReference type="Pfam" id="PF00628">
    <property type="entry name" value="PHD"/>
    <property type="match status" value="1"/>
</dbReference>
<dbReference type="InterPro" id="IPR014001">
    <property type="entry name" value="Helicase_ATP-bd"/>
</dbReference>
<dbReference type="SUPFAM" id="SSF52540">
    <property type="entry name" value="P-loop containing nucleoside triphosphate hydrolases"/>
    <property type="match status" value="2"/>
</dbReference>
<dbReference type="PROSITE" id="PS01359">
    <property type="entry name" value="ZF_PHD_1"/>
    <property type="match status" value="1"/>
</dbReference>
<keyword evidence="4" id="KW-0547">Nucleotide-binding</keyword>
<dbReference type="PANTHER" id="PTHR45623:SF17">
    <property type="entry name" value="CHROMODOMAIN-HELICASE-DNA-BINDING PROTEIN 3-RELATED"/>
    <property type="match status" value="1"/>
</dbReference>
<dbReference type="Gene3D" id="3.40.50.300">
    <property type="entry name" value="P-loop containing nucleotide triphosphate hydrolases"/>
    <property type="match status" value="1"/>
</dbReference>
<feature type="domain" description="Chromo" evidence="12">
    <location>
        <begin position="200"/>
        <end position="233"/>
    </location>
</feature>
<dbReference type="PROSITE" id="PS50013">
    <property type="entry name" value="CHROMO_2"/>
    <property type="match status" value="2"/>
</dbReference>
<comment type="subcellular location">
    <subcellularLocation>
        <location evidence="1">Nucleus</location>
    </subcellularLocation>
</comment>
<dbReference type="STRING" id="34508.A0A4U5MQH9"/>
<keyword evidence="2" id="KW-0479">Metal-binding</keyword>
<dbReference type="Gene3D" id="3.40.50.10810">
    <property type="entry name" value="Tandem AAA-ATPase domain"/>
    <property type="match status" value="1"/>
</dbReference>
<dbReference type="SMART" id="SM01146">
    <property type="entry name" value="DUF1086"/>
    <property type="match status" value="1"/>
</dbReference>
<feature type="region of interest" description="Disordered" evidence="11">
    <location>
        <begin position="1132"/>
        <end position="1186"/>
    </location>
</feature>
<feature type="domain" description="PHD-type" evidence="13">
    <location>
        <begin position="1"/>
        <end position="48"/>
    </location>
</feature>
<dbReference type="InterPro" id="IPR049730">
    <property type="entry name" value="SNF2/RAD54-like_C"/>
</dbReference>
<evidence type="ECO:0000256" key="9">
    <source>
        <dbReference type="ARBA" id="ARBA00023242"/>
    </source>
</evidence>
<dbReference type="Gene3D" id="2.40.50.40">
    <property type="match status" value="2"/>
</dbReference>
<feature type="compositionally biased region" description="Basic residues" evidence="11">
    <location>
        <begin position="101"/>
        <end position="110"/>
    </location>
</feature>
<dbReference type="InterPro" id="IPR000953">
    <property type="entry name" value="Chromo/chromo_shadow_dom"/>
</dbReference>
<dbReference type="GO" id="GO:0040027">
    <property type="term" value="P:negative regulation of vulval development"/>
    <property type="evidence" value="ECO:0007669"/>
    <property type="project" value="UniProtKB-ARBA"/>
</dbReference>
<dbReference type="GO" id="GO:0008270">
    <property type="term" value="F:zinc ion binding"/>
    <property type="evidence" value="ECO:0007669"/>
    <property type="project" value="UniProtKB-KW"/>
</dbReference>
<dbReference type="OrthoDB" id="5857104at2759"/>
<dbReference type="CDD" id="cd18793">
    <property type="entry name" value="SF2_C_SNF"/>
    <property type="match status" value="1"/>
</dbReference>
<evidence type="ECO:0000256" key="6">
    <source>
        <dbReference type="ARBA" id="ARBA00022801"/>
    </source>
</evidence>
<keyword evidence="3" id="KW-0677">Repeat</keyword>
<dbReference type="Gene3D" id="1.10.10.60">
    <property type="entry name" value="Homeodomain-like"/>
    <property type="match status" value="1"/>
</dbReference>
<keyword evidence="7" id="KW-0862">Zinc</keyword>
<dbReference type="PROSITE" id="PS00690">
    <property type="entry name" value="DEAH_ATP_HELICASE"/>
    <property type="match status" value="1"/>
</dbReference>
<dbReference type="InterPro" id="IPR001650">
    <property type="entry name" value="Helicase_C-like"/>
</dbReference>
<dbReference type="InterPro" id="IPR027417">
    <property type="entry name" value="P-loop_NTPase"/>
</dbReference>
<feature type="compositionally biased region" description="Basic and acidic residues" evidence="11">
    <location>
        <begin position="163"/>
        <end position="182"/>
    </location>
</feature>
<dbReference type="SMART" id="SM00298">
    <property type="entry name" value="CHROMO"/>
    <property type="match status" value="2"/>
</dbReference>
<dbReference type="GO" id="GO:0000785">
    <property type="term" value="C:chromatin"/>
    <property type="evidence" value="ECO:0007669"/>
    <property type="project" value="TreeGrafter"/>
</dbReference>
<dbReference type="InterPro" id="IPR013083">
    <property type="entry name" value="Znf_RING/FYVE/PHD"/>
</dbReference>
<evidence type="ECO:0000256" key="7">
    <source>
        <dbReference type="ARBA" id="ARBA00022833"/>
    </source>
</evidence>
<reference evidence="16 17" key="2">
    <citation type="journal article" date="2019" name="G3 (Bethesda)">
        <title>Hybrid Assembly of the Genome of the Entomopathogenic Nematode Steinernema carpocapsae Identifies the X-Chromosome.</title>
        <authorList>
            <person name="Serra L."/>
            <person name="Macchietto M."/>
            <person name="Macias-Munoz A."/>
            <person name="McGill C.J."/>
            <person name="Rodriguez I.M."/>
            <person name="Rodriguez B."/>
            <person name="Murad R."/>
            <person name="Mortazavi A."/>
        </authorList>
    </citation>
    <scope>NUCLEOTIDE SEQUENCE [LARGE SCALE GENOMIC DNA]</scope>
    <source>
        <strain evidence="16 17">ALL</strain>
    </source>
</reference>
<evidence type="ECO:0000256" key="5">
    <source>
        <dbReference type="ARBA" id="ARBA00022771"/>
    </source>
</evidence>
<dbReference type="FunFam" id="3.40.50.10810:FF:000001">
    <property type="entry name" value="chromodomain-helicase-DNA-binding protein 3 isoform X1"/>
    <property type="match status" value="1"/>
</dbReference>
<evidence type="ECO:0000259" key="14">
    <source>
        <dbReference type="PROSITE" id="PS51192"/>
    </source>
</evidence>
<keyword evidence="17" id="KW-1185">Reference proteome</keyword>
<evidence type="ECO:0000256" key="3">
    <source>
        <dbReference type="ARBA" id="ARBA00022737"/>
    </source>
</evidence>
<dbReference type="Pfam" id="PF06465">
    <property type="entry name" value="DUF1087"/>
    <property type="match status" value="1"/>
</dbReference>
<feature type="compositionally biased region" description="Basic and acidic residues" evidence="11">
    <location>
        <begin position="847"/>
        <end position="866"/>
    </location>
</feature>
<dbReference type="CDD" id="cd15532">
    <property type="entry name" value="PHD2_CHD_II"/>
    <property type="match status" value="1"/>
</dbReference>
<dbReference type="InterPro" id="IPR019787">
    <property type="entry name" value="Znf_PHD-finger"/>
</dbReference>
<dbReference type="PANTHER" id="PTHR45623">
    <property type="entry name" value="CHROMODOMAIN-HELICASE-DNA-BINDING PROTEIN 3-RELATED-RELATED"/>
    <property type="match status" value="1"/>
</dbReference>
<dbReference type="GO" id="GO:0140658">
    <property type="term" value="F:ATP-dependent chromatin remodeler activity"/>
    <property type="evidence" value="ECO:0007669"/>
    <property type="project" value="TreeGrafter"/>
</dbReference>
<dbReference type="PROSITE" id="PS51194">
    <property type="entry name" value="HELICASE_CTER"/>
    <property type="match status" value="1"/>
</dbReference>
<feature type="compositionally biased region" description="Polar residues" evidence="11">
    <location>
        <begin position="74"/>
        <end position="93"/>
    </location>
</feature>
<feature type="domain" description="Helicase C-terminal" evidence="15">
    <location>
        <begin position="640"/>
        <end position="801"/>
    </location>
</feature>
<dbReference type="InterPro" id="IPR011011">
    <property type="entry name" value="Znf_FYVE_PHD"/>
</dbReference>
<dbReference type="GO" id="GO:0042393">
    <property type="term" value="F:histone binding"/>
    <property type="evidence" value="ECO:0007669"/>
    <property type="project" value="TreeGrafter"/>
</dbReference>
<feature type="domain" description="Chromo" evidence="12">
    <location>
        <begin position="89"/>
        <end position="161"/>
    </location>
</feature>
<dbReference type="Pfam" id="PF08074">
    <property type="entry name" value="CHDCT2"/>
    <property type="match status" value="1"/>
</dbReference>
<evidence type="ECO:0000313" key="16">
    <source>
        <dbReference type="EMBL" id="TKR71702.1"/>
    </source>
</evidence>
<evidence type="ECO:0000256" key="1">
    <source>
        <dbReference type="ARBA" id="ARBA00004123"/>
    </source>
</evidence>
<keyword evidence="8" id="KW-0067">ATP-binding</keyword>
<feature type="region of interest" description="Disordered" evidence="11">
    <location>
        <begin position="157"/>
        <end position="182"/>
    </location>
</feature>
<gene>
    <name evidence="16" type="ORF">L596_019259</name>
</gene>
<feature type="compositionally biased region" description="Low complexity" evidence="11">
    <location>
        <begin position="961"/>
        <end position="975"/>
    </location>
</feature>
<feature type="compositionally biased region" description="Low complexity" evidence="11">
    <location>
        <begin position="1132"/>
        <end position="1144"/>
    </location>
</feature>
<dbReference type="SUPFAM" id="SSF54160">
    <property type="entry name" value="Chromo domain-like"/>
    <property type="match status" value="2"/>
</dbReference>
<dbReference type="SMART" id="SM00490">
    <property type="entry name" value="HELICc"/>
    <property type="match status" value="1"/>
</dbReference>
<dbReference type="InterPro" id="IPR038718">
    <property type="entry name" value="SNF2-like_sf"/>
</dbReference>
<reference evidence="16 17" key="1">
    <citation type="journal article" date="2015" name="Genome Biol.">
        <title>Comparative genomics of Steinernema reveals deeply conserved gene regulatory networks.</title>
        <authorList>
            <person name="Dillman A.R."/>
            <person name="Macchietto M."/>
            <person name="Porter C.F."/>
            <person name="Rogers A."/>
            <person name="Williams B."/>
            <person name="Antoshechkin I."/>
            <person name="Lee M.M."/>
            <person name="Goodwin Z."/>
            <person name="Lu X."/>
            <person name="Lewis E.E."/>
            <person name="Goodrich-Blair H."/>
            <person name="Stock S.P."/>
            <person name="Adams B.J."/>
            <person name="Sternberg P.W."/>
            <person name="Mortazavi A."/>
        </authorList>
    </citation>
    <scope>NUCLEOTIDE SEQUENCE [LARGE SCALE GENOMIC DNA]</scope>
    <source>
        <strain evidence="16 17">ALL</strain>
    </source>
</reference>
<feature type="compositionally biased region" description="Acidic residues" evidence="11">
    <location>
        <begin position="883"/>
        <end position="893"/>
    </location>
</feature>
<dbReference type="CDD" id="cd17994">
    <property type="entry name" value="DEXHc_CHD3_4_5"/>
    <property type="match status" value="1"/>
</dbReference>
<dbReference type="SMART" id="SM00487">
    <property type="entry name" value="DEXDc"/>
    <property type="match status" value="1"/>
</dbReference>
<dbReference type="GO" id="GO:0003682">
    <property type="term" value="F:chromatin binding"/>
    <property type="evidence" value="ECO:0007669"/>
    <property type="project" value="TreeGrafter"/>
</dbReference>
<dbReference type="SUPFAM" id="SSF57903">
    <property type="entry name" value="FYVE/PHD zinc finger"/>
    <property type="match status" value="1"/>
</dbReference>
<evidence type="ECO:0000256" key="2">
    <source>
        <dbReference type="ARBA" id="ARBA00022723"/>
    </source>
</evidence>
<dbReference type="FunFam" id="3.40.50.300:FF:000015">
    <property type="entry name" value="chromodomain-helicase-DNA-binding protein 9 isoform X1"/>
    <property type="match status" value="1"/>
</dbReference>
<evidence type="ECO:0000259" key="13">
    <source>
        <dbReference type="PROSITE" id="PS50016"/>
    </source>
</evidence>
<dbReference type="SMART" id="SM01147">
    <property type="entry name" value="DUF1087"/>
    <property type="match status" value="1"/>
</dbReference>
<sequence>MEYCRTCKDVGHLLHCDNCPSSYHAYCLNPPLDEIPDGKWSCPRCNLQELPNKPEKILFWRWIEVPHPEPYDSCDSSEANSPPDNAESTSTDQLTEEQRQRRMLRPPKKLPPRKEREFFIKWKYMSYWQCSWINEMTMDVFFPQQLRMYWRKMDPEVPPEVDDGSHEDMETGKIEGKEKEDDPHNLEQKYYRYGIKPEWMQVHRIINHVSYQKNSFDYLVKWRELVYEKATWEHDDFDCPDFEDAILMYWQHREKMVGDTIPKHIQKKIAAKKKPDDEERRPKKKKDNKQIDLRKKYEVQPDYIDETGGTLHPYQLEGINWLRHCWSQGTDAILADEMGLGKTVQSLSFLYTLMKEGHTKGPFLIAAPLSTIINWEREAEFWCPDFYVVTYVGDKDSRAVIREHEFSFLEGAVKGGPRVQKMKNADQGIKFHVLLTSYELINIDKAILSSIGWAALVVDEAHRLKNNQSLFFRTLRDFRIGYRLLLTGTPLQNNLEELFHLLNFLSADRFNDLESFTREFAEISKEDQIQKLHSLLGPHMLRRLKADVLTGMPSKSELIVRIDLSTLQKKYYKAILTRNFDVLHVKNGGSQMSLLNIIMDLKKCCNHPYLFPKASDEAPKLKNGMYEGSALVKACGKFVLLQKMLAELRKGNHRVLIFSQMTRMLDVLEDFCENEGYKYERIDGSITGQCRQDAIDRFNAPGAQQFIFLLSTRAGGLGINLATADTVIIYDSDWNPHNDIQAFSRAHRLGQKNRVMIYRFVTRNSVEERITSVAKKKMLLTHLIVRAGIGQKGPSMTKGELDDVLRWGTEELFKDDEAAAEGEGGEKANEQEIIWDDNAISALLDRTAGEEEKKPTEGEDKDKHWTNEYLSSFKVATYTTREADEEEEEPDDTEIIKESAQETDPDYWEKLLRHHYEQEQETQQQKLGKGKRMRKQVNYENMQQDWGTQAANNDKNDQDFSSDSYSGSEGLSGAEGSDGEFDAPTPGGERRRRKGDHRSDEKLPPLLARVNGQLEVLGFSSRQRRAFYNAVMRWGMPPHDAHHTQWLVRDLKGKSERAFKAYTSLFMRHLCEPGADSQESFNDGVPREGMNRQHVLARIGIMALIRKKVQEFDSVNGEWSVPEIRDQITSAASSASSKASSVSKEGTPATTCSEATESGEQKPEEKLAESERKPEEMKVDGEKTPRPEFKFNIADGGFTELHTLWLNEEKAAVPGNEYEIWHRRHDYWLLAGIVLYGYSRYQDIQNDPRFAIINEPFTTEQGKGKFLEIKNKFVQRRFKLLEQALIIEEQLRRAAYVNFQQQSDDGGASTLNERFAEVESLAEAHQHLSKEGMSGNKSAHAVLHKVLNQLEELLSDMKADVSRLPATLARLRPVTERLGMTERSILGRLTTNDAEVVADKSLLPPAGPFVTATLNQQLTNIQPRFAALSSGGNTMGTTMASQENGSKKLEPMDCAPSTSGAFSTSEASVPAKQTPAEAQAPEEVAAEKPEEEVVAMETDQLAESVGNGDVQES</sequence>
<dbReference type="Gene3D" id="3.30.40.10">
    <property type="entry name" value="Zinc/RING finger domain, C3HC4 (zinc finger)"/>
    <property type="match status" value="1"/>
</dbReference>
<dbReference type="PROSITE" id="PS50016">
    <property type="entry name" value="ZF_PHD_2"/>
    <property type="match status" value="1"/>
</dbReference>
<dbReference type="InterPro" id="IPR012957">
    <property type="entry name" value="CHD_C2"/>
</dbReference>
<evidence type="ECO:0000256" key="10">
    <source>
        <dbReference type="PROSITE-ProRule" id="PRU00146"/>
    </source>
</evidence>
<evidence type="ECO:0000259" key="12">
    <source>
        <dbReference type="PROSITE" id="PS50013"/>
    </source>
</evidence>
<dbReference type="InterPro" id="IPR009463">
    <property type="entry name" value="DUF1087"/>
</dbReference>
<protein>
    <submittedName>
        <fullName evidence="16">Uncharacterized protein</fullName>
    </submittedName>
</protein>
<comment type="caution">
    <text evidence="16">The sequence shown here is derived from an EMBL/GenBank/DDBJ whole genome shotgun (WGS) entry which is preliminary data.</text>
</comment>
<dbReference type="GO" id="GO:0016887">
    <property type="term" value="F:ATP hydrolysis activity"/>
    <property type="evidence" value="ECO:0007669"/>
    <property type="project" value="TreeGrafter"/>
</dbReference>
<feature type="region of interest" description="Disordered" evidence="11">
    <location>
        <begin position="268"/>
        <end position="291"/>
    </location>
</feature>
<dbReference type="InterPro" id="IPR001965">
    <property type="entry name" value="Znf_PHD"/>
</dbReference>
<evidence type="ECO:0000256" key="4">
    <source>
        <dbReference type="ARBA" id="ARBA00022741"/>
    </source>
</evidence>
<keyword evidence="6" id="KW-0378">Hydrolase</keyword>